<keyword evidence="3" id="KW-1185">Reference proteome</keyword>
<sequence>MFLHKFFPLKDITHRKTKTMETLKTFFALILLPTLVLTACNNDDDTPTPEPTVQELVTETGKWYLDYLENEIMDDCYKTTYYEFDGNTVTEVWYYTDDSSGDCLAGFTETNNIEWLSDTKFKVLDDNYPYEITIKSITETEMMVDYYSIVNEETKEMVLDKNPGEG</sequence>
<dbReference type="EMBL" id="CP002999">
    <property type="protein sequence ID" value="AEM71775.1"/>
    <property type="molecule type" value="Genomic_DNA"/>
</dbReference>
<proteinExistence type="predicted"/>
<dbReference type="OrthoDB" id="1441559at2"/>
<dbReference type="InterPro" id="IPR024311">
    <property type="entry name" value="Lipocalin-like"/>
</dbReference>
<feature type="domain" description="Lipocalin-like" evidence="1">
    <location>
        <begin position="60"/>
        <end position="142"/>
    </location>
</feature>
<dbReference type="HOGENOM" id="CLU_1600855_0_0_10"/>
<name>G2PIN0_ALLRU</name>
<dbReference type="KEGG" id="mrs:Murru_2749"/>
<accession>G2PIN0</accession>
<dbReference type="Pfam" id="PF13648">
    <property type="entry name" value="Lipocalin_4"/>
    <property type="match status" value="1"/>
</dbReference>
<evidence type="ECO:0000259" key="1">
    <source>
        <dbReference type="Pfam" id="PF13648"/>
    </source>
</evidence>
<reference evidence="2 3" key="2">
    <citation type="journal article" date="2012" name="Stand. Genomic Sci.">
        <title>Complete genome sequence of the facultatively anaerobic, appendaged bacterium Muricauda ruestringensis type strain (B1(T)).</title>
        <authorList>
            <person name="Huntemann M."/>
            <person name="Teshima H."/>
            <person name="Lapidus A."/>
            <person name="Nolan M."/>
            <person name="Lucas S."/>
            <person name="Hammon N."/>
            <person name="Deshpande S."/>
            <person name="Cheng J.F."/>
            <person name="Tapia R."/>
            <person name="Goodwin L.A."/>
            <person name="Pitluck S."/>
            <person name="Liolios K."/>
            <person name="Pagani I."/>
            <person name="Ivanova N."/>
            <person name="Mavromatis K."/>
            <person name="Mikhailova N."/>
            <person name="Pati A."/>
            <person name="Chen A."/>
            <person name="Palaniappan K."/>
            <person name="Land M."/>
            <person name="Hauser L."/>
            <person name="Pan C."/>
            <person name="Brambilla E.M."/>
            <person name="Rohde M."/>
            <person name="Spring S."/>
            <person name="Goker M."/>
            <person name="Detter J.C."/>
            <person name="Bristow J."/>
            <person name="Eisen J.A."/>
            <person name="Markowitz V."/>
            <person name="Hugenholtz P."/>
            <person name="Kyrpides N.C."/>
            <person name="Klenk H.P."/>
            <person name="Woyke T."/>
        </authorList>
    </citation>
    <scope>NUCLEOTIDE SEQUENCE [LARGE SCALE GENOMIC DNA]</scope>
    <source>
        <strain evidence="3">DSM 13258 / LMG 19739 / B1</strain>
    </source>
</reference>
<dbReference type="STRING" id="886377.Murru_2749"/>
<dbReference type="Proteomes" id="UP000008908">
    <property type="component" value="Chromosome"/>
</dbReference>
<organism evidence="2 3">
    <name type="scientific">Allomuricauda ruestringensis (strain DSM 13258 / CIP 107369 / LMG 19739 / B1)</name>
    <name type="common">Muricauda ruestringensis</name>
    <dbReference type="NCBI Taxonomy" id="886377"/>
    <lineage>
        <taxon>Bacteria</taxon>
        <taxon>Pseudomonadati</taxon>
        <taxon>Bacteroidota</taxon>
        <taxon>Flavobacteriia</taxon>
        <taxon>Flavobacteriales</taxon>
        <taxon>Flavobacteriaceae</taxon>
        <taxon>Flagellimonas</taxon>
    </lineage>
</organism>
<evidence type="ECO:0000313" key="2">
    <source>
        <dbReference type="EMBL" id="AEM71775.1"/>
    </source>
</evidence>
<gene>
    <name evidence="2" type="ordered locus">Murru_2749</name>
</gene>
<reference evidence="3" key="1">
    <citation type="submission" date="2011-08" db="EMBL/GenBank/DDBJ databases">
        <title>The complete genome of Muricauda ruestringensis DSM 13258.</title>
        <authorList>
            <person name="Lucas S."/>
            <person name="Han J."/>
            <person name="Lapidus A."/>
            <person name="Bruce D."/>
            <person name="Goodwin L."/>
            <person name="Pitluck S."/>
            <person name="Peters L."/>
            <person name="Kyrpides N."/>
            <person name="Mavromatis K."/>
            <person name="Ivanova N."/>
            <person name="Ovchinnikova G."/>
            <person name="Teshima H."/>
            <person name="Detter J.C."/>
            <person name="Tapia R."/>
            <person name="Han C."/>
            <person name="Land M."/>
            <person name="Hauser L."/>
            <person name="Markowitz V."/>
            <person name="Cheng J.-F."/>
            <person name="Hugenholtz P."/>
            <person name="Woyke T."/>
            <person name="Wu D."/>
            <person name="Spring S."/>
            <person name="Schroeder M."/>
            <person name="Brambilla E."/>
            <person name="Klenk H.-P."/>
            <person name="Eisen J.A."/>
        </authorList>
    </citation>
    <scope>NUCLEOTIDE SEQUENCE [LARGE SCALE GENOMIC DNA]</scope>
    <source>
        <strain evidence="3">DSM 13258 / LMG 19739 / B1</strain>
    </source>
</reference>
<evidence type="ECO:0000313" key="3">
    <source>
        <dbReference type="Proteomes" id="UP000008908"/>
    </source>
</evidence>
<protein>
    <recommendedName>
        <fullName evidence="1">Lipocalin-like domain-containing protein</fullName>
    </recommendedName>
</protein>
<dbReference type="AlphaFoldDB" id="G2PIN0"/>